<accession>A0A1M4ZB87</accession>
<reference evidence="2" key="1">
    <citation type="submission" date="2016-11" db="EMBL/GenBank/DDBJ databases">
        <authorList>
            <person name="Varghese N."/>
            <person name="Submissions S."/>
        </authorList>
    </citation>
    <scope>NUCLEOTIDE SEQUENCE [LARGE SCALE GENOMIC DNA]</scope>
    <source>
        <strain evidence="2">DSM 18095</strain>
    </source>
</reference>
<protein>
    <submittedName>
        <fullName evidence="1">Phage minor capsid protein 2</fullName>
    </submittedName>
</protein>
<dbReference type="Pfam" id="PF06152">
    <property type="entry name" value="Phage_min_cap2"/>
    <property type="match status" value="2"/>
</dbReference>
<keyword evidence="2" id="KW-1185">Reference proteome</keyword>
<organism evidence="1 2">
    <name type="scientific">Tissierella praeacuta DSM 18095</name>
    <dbReference type="NCBI Taxonomy" id="1123404"/>
    <lineage>
        <taxon>Bacteria</taxon>
        <taxon>Bacillati</taxon>
        <taxon>Bacillota</taxon>
        <taxon>Tissierellia</taxon>
        <taxon>Tissierellales</taxon>
        <taxon>Tissierellaceae</taxon>
        <taxon>Tissierella</taxon>
    </lineage>
</organism>
<evidence type="ECO:0000313" key="1">
    <source>
        <dbReference type="EMBL" id="SHF15291.1"/>
    </source>
</evidence>
<name>A0A1M4ZB87_9FIRM</name>
<dbReference type="InterPro" id="IPR009319">
    <property type="entry name" value="Phage_A118_VSP1"/>
</dbReference>
<dbReference type="GO" id="GO:0005198">
    <property type="term" value="F:structural molecule activity"/>
    <property type="evidence" value="ECO:0007669"/>
    <property type="project" value="InterPro"/>
</dbReference>
<dbReference type="EMBL" id="FQTY01000023">
    <property type="protein sequence ID" value="SHF15291.1"/>
    <property type="molecule type" value="Genomic_DNA"/>
</dbReference>
<dbReference type="Proteomes" id="UP000184114">
    <property type="component" value="Unassembled WGS sequence"/>
</dbReference>
<dbReference type="STRING" id="1123404.SAMN02745784_02985"/>
<sequence>MMKNKKQKDEAYNIRKIYEQMELELIASVKRNLSRHQEEEQKVGFKFEQWQSAKLRDLERFRKENRKIIDKYDTEIKNSIQIIILNTYKNAQDNVNRFIMKIKIFINKLINKTIDDVYIKFPGDLEPILKDIENFALDPLQETIERVLENARIWEEAPRPIDDVFFRSNDDKFKALMETVENDFKKANAAVLRRMDDVYRQTIFKTQVHYNTGTITLDKAIDMATKDFLEKGIDAITYSDGKKVNIASYVEMALRTTNHRAYLMGEGKRRQEIGIPFVVASAHATACELCVPWQGKILIDDVYSGGKKEDGPYPLLSEAMEKGFLHPNCRHNLSTYFPGITTLPKVPDEEKALENYKYEQQQRYIERQIRKYKRLAEGSIDENSQKKYQDKVKEYQKVMREHLKENPQLRRAYNREQTKGVPYDFSKYDELSGLITEDNITIEGISHHLKERVIEREISAKSIEDALKNPLNIGKIKYDKQNRPSIEYIGNNARVQINPETGNIITVWRTSSKLRNKYMGDKNGKD</sequence>
<dbReference type="AlphaFoldDB" id="A0A1M4ZB87"/>
<evidence type="ECO:0000313" key="2">
    <source>
        <dbReference type="Proteomes" id="UP000184114"/>
    </source>
</evidence>
<proteinExistence type="predicted"/>
<gene>
    <name evidence="1" type="ORF">SAMN02745784_02985</name>
</gene>